<keyword evidence="9" id="KW-0560">Oxidoreductase</keyword>
<protein>
    <submittedName>
        <fullName evidence="15">Uncharacterized protein</fullName>
    </submittedName>
</protein>
<dbReference type="FunFam" id="1.10.630.10:FF:000238">
    <property type="entry name" value="Cytochrome P450 2A6"/>
    <property type="match status" value="1"/>
</dbReference>
<proteinExistence type="inferred from homology"/>
<reference evidence="15 16" key="1">
    <citation type="submission" date="2009-12" db="EMBL/GenBank/DDBJ databases">
        <title>The Genome Sequence of Anolis carolinensis (Green Anole Lizard).</title>
        <authorList>
            <consortium name="The Genome Sequencing Platform"/>
            <person name="Di Palma F."/>
            <person name="Alfoldi J."/>
            <person name="Heiman D."/>
            <person name="Young S."/>
            <person name="Grabherr M."/>
            <person name="Johnson J."/>
            <person name="Lander E.S."/>
            <person name="Lindblad-Toh K."/>
        </authorList>
    </citation>
    <scope>NUCLEOTIDE SEQUENCE [LARGE SCALE GENOMIC DNA]</scope>
    <source>
        <strain evidence="15 16">JBL SC #1</strain>
    </source>
</reference>
<feature type="transmembrane region" description="Helical" evidence="14">
    <location>
        <begin position="219"/>
        <end position="243"/>
    </location>
</feature>
<evidence type="ECO:0000256" key="10">
    <source>
        <dbReference type="ARBA" id="ARBA00023004"/>
    </source>
</evidence>
<dbReference type="Proteomes" id="UP000001646">
    <property type="component" value="Chromosome 1"/>
</dbReference>
<keyword evidence="7" id="KW-0256">Endoplasmic reticulum</keyword>
<dbReference type="PRINTS" id="PR00463">
    <property type="entry name" value="EP450I"/>
</dbReference>
<dbReference type="AlphaFoldDB" id="A0A803TQ06"/>
<evidence type="ECO:0000256" key="11">
    <source>
        <dbReference type="ARBA" id="ARBA00023033"/>
    </source>
</evidence>
<dbReference type="SUPFAM" id="SSF48264">
    <property type="entry name" value="Cytochrome P450"/>
    <property type="match status" value="1"/>
</dbReference>
<dbReference type="GO" id="GO:0005789">
    <property type="term" value="C:endoplasmic reticulum membrane"/>
    <property type="evidence" value="ECO:0007669"/>
    <property type="project" value="UniProtKB-SubCell"/>
</dbReference>
<evidence type="ECO:0000256" key="4">
    <source>
        <dbReference type="ARBA" id="ARBA00010617"/>
    </source>
</evidence>
<evidence type="ECO:0000256" key="2">
    <source>
        <dbReference type="ARBA" id="ARBA00004174"/>
    </source>
</evidence>
<comment type="subcellular location">
    <subcellularLocation>
        <location evidence="3">Endoplasmic reticulum membrane</location>
        <topology evidence="3">Peripheral membrane protein</topology>
    </subcellularLocation>
    <subcellularLocation>
        <location evidence="2">Microsome membrane</location>
        <topology evidence="2">Peripheral membrane protein</topology>
    </subcellularLocation>
</comment>
<dbReference type="GO" id="GO:0020037">
    <property type="term" value="F:heme binding"/>
    <property type="evidence" value="ECO:0000318"/>
    <property type="project" value="GO_Central"/>
</dbReference>
<evidence type="ECO:0000256" key="3">
    <source>
        <dbReference type="ARBA" id="ARBA00004406"/>
    </source>
</evidence>
<dbReference type="InterPro" id="IPR036396">
    <property type="entry name" value="Cyt_P450_sf"/>
</dbReference>
<dbReference type="FunCoup" id="A0A803TQ06">
    <property type="interactions" value="56"/>
</dbReference>
<dbReference type="GO" id="GO:0006082">
    <property type="term" value="P:organic acid metabolic process"/>
    <property type="evidence" value="ECO:0000318"/>
    <property type="project" value="GO_Central"/>
</dbReference>
<dbReference type="PANTHER" id="PTHR24300:SF302">
    <property type="entry name" value="CYTOCHROME P450"/>
    <property type="match status" value="1"/>
</dbReference>
<evidence type="ECO:0000256" key="13">
    <source>
        <dbReference type="PIRSR" id="PIRSR602401-1"/>
    </source>
</evidence>
<evidence type="ECO:0000313" key="16">
    <source>
        <dbReference type="Proteomes" id="UP000001646"/>
    </source>
</evidence>
<keyword evidence="11" id="KW-0503">Monooxygenase</keyword>
<keyword evidence="8" id="KW-0492">Microsome</keyword>
<reference evidence="15" key="2">
    <citation type="submission" date="2025-08" db="UniProtKB">
        <authorList>
            <consortium name="Ensembl"/>
        </authorList>
    </citation>
    <scope>IDENTIFICATION</scope>
</reference>
<evidence type="ECO:0000256" key="5">
    <source>
        <dbReference type="ARBA" id="ARBA00022617"/>
    </source>
</evidence>
<keyword evidence="10 13" id="KW-0408">Iron</keyword>
<dbReference type="GeneTree" id="ENSGT00940000162510"/>
<accession>A0A803TQ06</accession>
<dbReference type="GO" id="GO:0006805">
    <property type="term" value="P:xenobiotic metabolic process"/>
    <property type="evidence" value="ECO:0000318"/>
    <property type="project" value="GO_Central"/>
</dbReference>
<evidence type="ECO:0000256" key="1">
    <source>
        <dbReference type="ARBA" id="ARBA00001971"/>
    </source>
</evidence>
<dbReference type="GO" id="GO:0005737">
    <property type="term" value="C:cytoplasm"/>
    <property type="evidence" value="ECO:0000318"/>
    <property type="project" value="GO_Central"/>
</dbReference>
<sequence>RKLLSGEMDWIHPITIFFLITLIILLVLKMGYFWNYSSQNLPPGPKPLPILGNLHIIDQERPHRTILKLSKIYGPVFSIQMGFQKMVVLTGYEMVKEALVDQADAFAERPVIPLFEDFAQGFGIIFAHGENWKVMRRFTLSTLRDYGMGKRSIEDKIVEECSILTKKLESYKGKPFETTAIMNAAVANIIVSILLGRRYEYEDPTFQKLLKLFSDNIRLFGSPSILVISLFLLPQVLPVLIAWTGSEHLMWFCKVQEEIAVTIGSAQPRAEHRKKMPYTDAVIHEVQRYANILPTSVPRATTVDVTLKGYFIPKGTHIIPLLSSVLHDDSQWKKPLRFYPEHFIDPEGNFIKRDAFMPFAAGRRQCAGETLAKMELFLFFTTLMQRFTFQPAPGTSREDLDLTPAVGFTTPPMPFDVCALPR</sequence>
<dbReference type="Pfam" id="PF00067">
    <property type="entry name" value="p450"/>
    <property type="match status" value="2"/>
</dbReference>
<dbReference type="Ensembl" id="ENSACAT00000036767.1">
    <property type="protein sequence ID" value="ENSACAP00000037296.1"/>
    <property type="gene ID" value="ENSACAG00000042255.1"/>
</dbReference>
<feature type="binding site" description="axial binding residue" evidence="13">
    <location>
        <position position="366"/>
    </location>
    <ligand>
        <name>heme</name>
        <dbReference type="ChEBI" id="CHEBI:30413"/>
    </ligand>
    <ligandPart>
        <name>Fe</name>
        <dbReference type="ChEBI" id="CHEBI:18248"/>
    </ligandPart>
</feature>
<keyword evidence="16" id="KW-1185">Reference proteome</keyword>
<dbReference type="GO" id="GO:0016712">
    <property type="term" value="F:oxidoreductase activity, acting on paired donors, with incorporation or reduction of molecular oxygen, reduced flavin or flavoprotein as one donor, and incorporation of one atom of oxygen"/>
    <property type="evidence" value="ECO:0000318"/>
    <property type="project" value="GO_Central"/>
</dbReference>
<reference evidence="15" key="3">
    <citation type="submission" date="2025-09" db="UniProtKB">
        <authorList>
            <consortium name="Ensembl"/>
        </authorList>
    </citation>
    <scope>IDENTIFICATION</scope>
</reference>
<dbReference type="InterPro" id="IPR001128">
    <property type="entry name" value="Cyt_P450"/>
</dbReference>
<keyword evidence="12 14" id="KW-0472">Membrane</keyword>
<evidence type="ECO:0000256" key="9">
    <source>
        <dbReference type="ARBA" id="ARBA00023002"/>
    </source>
</evidence>
<evidence type="ECO:0000313" key="15">
    <source>
        <dbReference type="Ensembl" id="ENSACAP00000037296.1"/>
    </source>
</evidence>
<name>A0A803TQ06_ANOCA</name>
<dbReference type="PANTHER" id="PTHR24300">
    <property type="entry name" value="CYTOCHROME P450 508A4-RELATED"/>
    <property type="match status" value="1"/>
</dbReference>
<dbReference type="InParanoid" id="A0A803TQ06"/>
<comment type="similarity">
    <text evidence="4">Belongs to the cytochrome P450 family.</text>
</comment>
<comment type="cofactor">
    <cofactor evidence="1 13">
        <name>heme</name>
        <dbReference type="ChEBI" id="CHEBI:30413"/>
    </cofactor>
</comment>
<dbReference type="Gene3D" id="1.10.630.10">
    <property type="entry name" value="Cytochrome P450"/>
    <property type="match status" value="2"/>
</dbReference>
<keyword evidence="14" id="KW-1133">Transmembrane helix</keyword>
<dbReference type="InterPro" id="IPR050182">
    <property type="entry name" value="Cytochrome_P450_fam2"/>
</dbReference>
<evidence type="ECO:0000256" key="12">
    <source>
        <dbReference type="ARBA" id="ARBA00023136"/>
    </source>
</evidence>
<keyword evidence="6 13" id="KW-0479">Metal-binding</keyword>
<evidence type="ECO:0000256" key="6">
    <source>
        <dbReference type="ARBA" id="ARBA00022723"/>
    </source>
</evidence>
<evidence type="ECO:0000256" key="7">
    <source>
        <dbReference type="ARBA" id="ARBA00022824"/>
    </source>
</evidence>
<keyword evidence="5 13" id="KW-0349">Heme</keyword>
<dbReference type="InterPro" id="IPR002401">
    <property type="entry name" value="Cyt_P450_E_grp-I"/>
</dbReference>
<keyword evidence="14" id="KW-0812">Transmembrane</keyword>
<dbReference type="FunFam" id="1.10.630.10:FF:000208">
    <property type="entry name" value="Cytochrome P450, family 2, subfamily k, polypeptide 20"/>
    <property type="match status" value="1"/>
</dbReference>
<dbReference type="PRINTS" id="PR00385">
    <property type="entry name" value="P450"/>
</dbReference>
<feature type="transmembrane region" description="Helical" evidence="14">
    <location>
        <begin position="12"/>
        <end position="34"/>
    </location>
</feature>
<evidence type="ECO:0000256" key="14">
    <source>
        <dbReference type="SAM" id="Phobius"/>
    </source>
</evidence>
<evidence type="ECO:0000256" key="8">
    <source>
        <dbReference type="ARBA" id="ARBA00022848"/>
    </source>
</evidence>
<organism evidence="15 16">
    <name type="scientific">Anolis carolinensis</name>
    <name type="common">Green anole</name>
    <name type="synonym">American chameleon</name>
    <dbReference type="NCBI Taxonomy" id="28377"/>
    <lineage>
        <taxon>Eukaryota</taxon>
        <taxon>Metazoa</taxon>
        <taxon>Chordata</taxon>
        <taxon>Craniata</taxon>
        <taxon>Vertebrata</taxon>
        <taxon>Euteleostomi</taxon>
        <taxon>Lepidosauria</taxon>
        <taxon>Squamata</taxon>
        <taxon>Bifurcata</taxon>
        <taxon>Unidentata</taxon>
        <taxon>Episquamata</taxon>
        <taxon>Toxicofera</taxon>
        <taxon>Iguania</taxon>
        <taxon>Dactyloidae</taxon>
        <taxon>Anolis</taxon>
    </lineage>
</organism>
<dbReference type="GO" id="GO:0005506">
    <property type="term" value="F:iron ion binding"/>
    <property type="evidence" value="ECO:0007669"/>
    <property type="project" value="InterPro"/>
</dbReference>